<dbReference type="OrthoDB" id="1724774at2"/>
<evidence type="ECO:0000256" key="8">
    <source>
        <dbReference type="ARBA" id="ARBA00023163"/>
    </source>
</evidence>
<dbReference type="Gene3D" id="3.40.1510.10">
    <property type="entry name" value="Hut operon regulatory protein HutP"/>
    <property type="match status" value="1"/>
</dbReference>
<keyword evidence="8" id="KW-0804">Transcription</keyword>
<comment type="similarity">
    <text evidence="2">Belongs to the HutP family.</text>
</comment>
<evidence type="ECO:0000256" key="3">
    <source>
        <dbReference type="ARBA" id="ARBA00011643"/>
    </source>
</evidence>
<keyword evidence="7" id="KW-0010">Activator</keyword>
<accession>I8TUI4</accession>
<evidence type="ECO:0000313" key="10">
    <source>
        <dbReference type="Proteomes" id="UP000005361"/>
    </source>
</evidence>
<dbReference type="InterPro" id="IPR036482">
    <property type="entry name" value="Regulatory_HutP_sf"/>
</dbReference>
<keyword evidence="6" id="KW-0805">Transcription regulation</keyword>
<evidence type="ECO:0000313" key="9">
    <source>
        <dbReference type="EMBL" id="AJQ26741.1"/>
    </source>
</evidence>
<organism evidence="9 10">
    <name type="scientific">Pelosinus fermentans JBW45</name>
    <dbReference type="NCBI Taxonomy" id="1192197"/>
    <lineage>
        <taxon>Bacteria</taxon>
        <taxon>Bacillati</taxon>
        <taxon>Bacillota</taxon>
        <taxon>Negativicutes</taxon>
        <taxon>Selenomonadales</taxon>
        <taxon>Sporomusaceae</taxon>
        <taxon>Pelosinus</taxon>
    </lineage>
</organism>
<evidence type="ECO:0000256" key="2">
    <source>
        <dbReference type="ARBA" id="ARBA00009992"/>
    </source>
</evidence>
<dbReference type="AlphaFoldDB" id="I8TUI4"/>
<reference evidence="10" key="2">
    <citation type="submission" date="2015-02" db="EMBL/GenBank/DDBJ databases">
        <title>Complete Genome Sequence of Pelosinus fermentans JBW45.</title>
        <authorList>
            <person name="De Leon K.B."/>
            <person name="Utturkar S.M."/>
            <person name="Camilleri L.B."/>
            <person name="Arkin A.P."/>
            <person name="Fields M.W."/>
            <person name="Brown S.D."/>
            <person name="Wall J.D."/>
        </authorList>
    </citation>
    <scope>NUCLEOTIDE SEQUENCE [LARGE SCALE GENOMIC DNA]</scope>
    <source>
        <strain evidence="10">JBW45</strain>
    </source>
</reference>
<proteinExistence type="inferred from homology"/>
<dbReference type="Pfam" id="PF09021">
    <property type="entry name" value="HutP"/>
    <property type="match status" value="1"/>
</dbReference>
<dbReference type="KEGG" id="pft:JBW_01389"/>
<dbReference type="HOGENOM" id="CLU_126946_0_0_9"/>
<dbReference type="Proteomes" id="UP000005361">
    <property type="component" value="Chromosome"/>
</dbReference>
<comment type="subunit">
    <text evidence="3">Homohexamer.</text>
</comment>
<evidence type="ECO:0000256" key="1">
    <source>
        <dbReference type="ARBA" id="ARBA00002945"/>
    </source>
</evidence>
<dbReference type="GO" id="GO:0003723">
    <property type="term" value="F:RNA binding"/>
    <property type="evidence" value="ECO:0007669"/>
    <property type="project" value="UniProtKB-KW"/>
</dbReference>
<dbReference type="InterPro" id="IPR015111">
    <property type="entry name" value="Regulatory_HutP"/>
</dbReference>
<reference evidence="9 10" key="1">
    <citation type="journal article" date="2015" name="Genome Announc.">
        <title>Complete Genome Sequence of Pelosinus fermentans JBW45, a Member of a Remarkably Competitive Group of Negativicutes in the Firmicutes Phylum.</title>
        <authorList>
            <person name="De Leon K.B."/>
            <person name="Utturkar S.M."/>
            <person name="Camilleri L.B."/>
            <person name="Elias D.A."/>
            <person name="Arkin A.P."/>
            <person name="Fields M.W."/>
            <person name="Brown S.D."/>
            <person name="Wall J.D."/>
        </authorList>
    </citation>
    <scope>NUCLEOTIDE SEQUENCE [LARGE SCALE GENOMIC DNA]</scope>
    <source>
        <strain evidence="9 10">JBW45</strain>
    </source>
</reference>
<sequence length="162" mass="17379" precursor="true">MSTEKRLPLENSVTSVGTAAMLLALTRTMADEDDIKQMVGKKGYRFVVTEVGGKSSFAEFQEKTTRAVMGACLNNGLITKTVANMHALLHAVEEAKRGVLVNASTNTSLATKIAIVRDSNWIAVAIFGESAIHPMTNHERAGLGVMHLCNCDSSNSAKDNPE</sequence>
<protein>
    <recommendedName>
        <fullName evidence="4">Hut operon positive regulatory protein</fullName>
    </recommendedName>
</protein>
<dbReference type="SUPFAM" id="SSF111064">
    <property type="entry name" value="Hut operon positive regulatory protein HutP"/>
    <property type="match status" value="1"/>
</dbReference>
<evidence type="ECO:0000256" key="7">
    <source>
        <dbReference type="ARBA" id="ARBA00023159"/>
    </source>
</evidence>
<dbReference type="CDD" id="cd11640">
    <property type="entry name" value="HutP"/>
    <property type="match status" value="1"/>
</dbReference>
<dbReference type="RefSeq" id="WP_007956762.1">
    <property type="nucleotide sequence ID" value="NZ_CP010978.1"/>
</dbReference>
<gene>
    <name evidence="9" type="ORF">JBW_01389</name>
</gene>
<dbReference type="EMBL" id="CP010978">
    <property type="protein sequence ID" value="AJQ26741.1"/>
    <property type="molecule type" value="Genomic_DNA"/>
</dbReference>
<keyword evidence="5" id="KW-0694">RNA-binding</keyword>
<name>I8TUI4_9FIRM</name>
<comment type="function">
    <text evidence="1">Antiterminator that binds to cis-acting regulatory sequences on the mRNA in the presence of histidine, thereby suppressing transcription termination and activating the hut operon for histidine utilization.</text>
</comment>
<evidence type="ECO:0000256" key="6">
    <source>
        <dbReference type="ARBA" id="ARBA00023015"/>
    </source>
</evidence>
<evidence type="ECO:0000256" key="5">
    <source>
        <dbReference type="ARBA" id="ARBA00022884"/>
    </source>
</evidence>
<dbReference type="STRING" id="1192197.JBW_01389"/>
<evidence type="ECO:0000256" key="4">
    <source>
        <dbReference type="ARBA" id="ARBA00019377"/>
    </source>
</evidence>